<evidence type="ECO:0000256" key="2">
    <source>
        <dbReference type="ARBA" id="ARBA00009433"/>
    </source>
</evidence>
<comment type="cofactor">
    <cofactor evidence="4">
        <name>[2Fe-2S] cluster</name>
        <dbReference type="ChEBI" id="CHEBI:190135"/>
    </cofactor>
</comment>
<dbReference type="GO" id="GO:0009055">
    <property type="term" value="F:electron transfer activity"/>
    <property type="evidence" value="ECO:0007669"/>
    <property type="project" value="InterPro"/>
</dbReference>
<dbReference type="Proteomes" id="UP000509322">
    <property type="component" value="Chromosome 2"/>
</dbReference>
<dbReference type="PANTHER" id="PTHR11921:SF29">
    <property type="entry name" value="SUCCINATE DEHYDROGENASE [UBIQUINONE] IRON-SULFUR SUBUNIT, MITOCHONDRIAL"/>
    <property type="match status" value="1"/>
</dbReference>
<dbReference type="EC" id="1.3.5.1" evidence="3"/>
<dbReference type="InterPro" id="IPR012675">
    <property type="entry name" value="Beta-grasp_dom_sf"/>
</dbReference>
<dbReference type="InterPro" id="IPR006058">
    <property type="entry name" value="2Fe2S_fd_BS"/>
</dbReference>
<evidence type="ECO:0000256" key="3">
    <source>
        <dbReference type="ARBA" id="ARBA00012792"/>
    </source>
</evidence>
<evidence type="ECO:0000256" key="4">
    <source>
        <dbReference type="ARBA" id="ARBA00034078"/>
    </source>
</evidence>
<dbReference type="GO" id="GO:0022904">
    <property type="term" value="P:respiratory electron transport chain"/>
    <property type="evidence" value="ECO:0007669"/>
    <property type="project" value="TreeGrafter"/>
</dbReference>
<comment type="similarity">
    <text evidence="2">Belongs to the succinate dehydrogenase/fumarate reductase iron-sulfur protein family.</text>
</comment>
<dbReference type="InterPro" id="IPR025192">
    <property type="entry name" value="Succ_DH/fum_Rdtase_N"/>
</dbReference>
<feature type="domain" description="Succinate dehydogenase/fumarate reductase N-terminal" evidence="5">
    <location>
        <begin position="20"/>
        <end position="93"/>
    </location>
</feature>
<dbReference type="InterPro" id="IPR036010">
    <property type="entry name" value="2Fe-2S_ferredoxin-like_sf"/>
</dbReference>
<dbReference type="GO" id="GO:0008177">
    <property type="term" value="F:succinate dehydrogenase (quinone) activity"/>
    <property type="evidence" value="ECO:0007669"/>
    <property type="project" value="UniProtKB-EC"/>
</dbReference>
<dbReference type="SUPFAM" id="SSF54292">
    <property type="entry name" value="2Fe-2S ferredoxin-like"/>
    <property type="match status" value="1"/>
</dbReference>
<dbReference type="AlphaFoldDB" id="A0A7H9BUN1"/>
<evidence type="ECO:0000313" key="7">
    <source>
        <dbReference type="Proteomes" id="UP000509322"/>
    </source>
</evidence>
<reference evidence="6 7" key="1">
    <citation type="submission" date="2020-07" db="EMBL/GenBank/DDBJ databases">
        <title>The complete genome of Paracoccus pantotrophus ACCC 10489.</title>
        <authorList>
            <person name="Si Y."/>
        </authorList>
    </citation>
    <scope>NUCLEOTIDE SEQUENCE [LARGE SCALE GENOMIC DNA]</scope>
    <source>
        <strain evidence="6 7">ACCC10489</strain>
    </source>
</reference>
<name>A0A7H9BUN1_PARPN</name>
<evidence type="ECO:0000313" key="6">
    <source>
        <dbReference type="EMBL" id="QLH14892.1"/>
    </source>
</evidence>
<dbReference type="PANTHER" id="PTHR11921">
    <property type="entry name" value="SUCCINATE DEHYDROGENASE IRON-SULFUR PROTEIN"/>
    <property type="match status" value="1"/>
</dbReference>
<dbReference type="RefSeq" id="WP_011749292.1">
    <property type="nucleotide sequence ID" value="NZ_CP058690.1"/>
</dbReference>
<dbReference type="GO" id="GO:0009060">
    <property type="term" value="P:aerobic respiration"/>
    <property type="evidence" value="ECO:0007669"/>
    <property type="project" value="TreeGrafter"/>
</dbReference>
<evidence type="ECO:0000256" key="1">
    <source>
        <dbReference type="ARBA" id="ARBA00001927"/>
    </source>
</evidence>
<proteinExistence type="inferred from homology"/>
<dbReference type="Pfam" id="PF13085">
    <property type="entry name" value="Fer2_3"/>
    <property type="match status" value="1"/>
</dbReference>
<dbReference type="PROSITE" id="PS00197">
    <property type="entry name" value="2FE2S_FER_1"/>
    <property type="match status" value="1"/>
</dbReference>
<dbReference type="InterPro" id="IPR050573">
    <property type="entry name" value="SDH/FRD_Iron-Sulfur"/>
</dbReference>
<dbReference type="GO" id="GO:0051537">
    <property type="term" value="F:2 iron, 2 sulfur cluster binding"/>
    <property type="evidence" value="ECO:0007669"/>
    <property type="project" value="InterPro"/>
</dbReference>
<gene>
    <name evidence="6" type="ORF">HYQ43_11485</name>
</gene>
<dbReference type="Gene3D" id="3.10.20.30">
    <property type="match status" value="1"/>
</dbReference>
<sequence length="122" mass="13755">MAGLRRDTFRDDLDDCGPIPLDALIWIKNRIDPTLTFRRSCREGVCGSCAMTIDATNWTACTWAIADRAKPATIFLLANLPAIKELVPDQTHLLAQYEMIEPWLNPGRAIAEIKKKMIERQG</sequence>
<organism evidence="6 7">
    <name type="scientific">Paracoccus pantotrophus</name>
    <name type="common">Thiosphaera pantotropha</name>
    <dbReference type="NCBI Taxonomy" id="82367"/>
    <lineage>
        <taxon>Bacteria</taxon>
        <taxon>Pseudomonadati</taxon>
        <taxon>Pseudomonadota</taxon>
        <taxon>Alphaproteobacteria</taxon>
        <taxon>Rhodobacterales</taxon>
        <taxon>Paracoccaceae</taxon>
        <taxon>Paracoccus</taxon>
    </lineage>
</organism>
<accession>A0A7H9BUN1</accession>
<dbReference type="GeneID" id="93452704"/>
<dbReference type="EMBL" id="CP058690">
    <property type="protein sequence ID" value="QLH14892.1"/>
    <property type="molecule type" value="Genomic_DNA"/>
</dbReference>
<comment type="cofactor">
    <cofactor evidence="1">
        <name>[3Fe-4S] cluster</name>
        <dbReference type="ChEBI" id="CHEBI:21137"/>
    </cofactor>
</comment>
<evidence type="ECO:0000259" key="5">
    <source>
        <dbReference type="Pfam" id="PF13085"/>
    </source>
</evidence>
<protein>
    <recommendedName>
        <fullName evidence="3">succinate dehydrogenase</fullName>
        <ecNumber evidence="3">1.3.5.1</ecNumber>
    </recommendedName>
</protein>